<dbReference type="SUPFAM" id="SSF52540">
    <property type="entry name" value="P-loop containing nucleoside triphosphate hydrolases"/>
    <property type="match status" value="1"/>
</dbReference>
<name>A0A0M5KZ45_9SPHN</name>
<evidence type="ECO:0000313" key="9">
    <source>
        <dbReference type="Proteomes" id="UP000057938"/>
    </source>
</evidence>
<dbReference type="PATRIC" id="fig|361183.4.peg.2569"/>
<evidence type="ECO:0000313" key="8">
    <source>
        <dbReference type="EMBL" id="ALE17887.1"/>
    </source>
</evidence>
<dbReference type="OrthoDB" id="288532at2"/>
<comment type="subcellular location">
    <subcellularLocation>
        <location evidence="1">Golgi apparatus membrane</location>
        <topology evidence="1">Single-pass type II membrane protein</topology>
    </subcellularLocation>
</comment>
<protein>
    <submittedName>
        <fullName evidence="8">Alpha-2,3-sialyltransferase</fullName>
    </submittedName>
</protein>
<gene>
    <name evidence="8" type="ORF">AMC99_02614</name>
</gene>
<keyword evidence="2 8" id="KW-0808">Transferase</keyword>
<dbReference type="GO" id="GO:0016051">
    <property type="term" value="P:carbohydrate biosynthetic process"/>
    <property type="evidence" value="ECO:0007669"/>
    <property type="project" value="InterPro"/>
</dbReference>
<dbReference type="Pfam" id="PF03567">
    <property type="entry name" value="Sulfotransfer_2"/>
    <property type="match status" value="1"/>
</dbReference>
<evidence type="ECO:0000256" key="1">
    <source>
        <dbReference type="ARBA" id="ARBA00004323"/>
    </source>
</evidence>
<evidence type="ECO:0000256" key="4">
    <source>
        <dbReference type="ARBA" id="ARBA00022989"/>
    </source>
</evidence>
<dbReference type="InterPro" id="IPR005331">
    <property type="entry name" value="Sulfotransferase"/>
</dbReference>
<organism evidence="8 9">
    <name type="scientific">Altererythrobacter epoxidivorans</name>
    <dbReference type="NCBI Taxonomy" id="361183"/>
    <lineage>
        <taxon>Bacteria</taxon>
        <taxon>Pseudomonadati</taxon>
        <taxon>Pseudomonadota</taxon>
        <taxon>Alphaproteobacteria</taxon>
        <taxon>Sphingomonadales</taxon>
        <taxon>Erythrobacteraceae</taxon>
        <taxon>Altererythrobacter</taxon>
    </lineage>
</organism>
<dbReference type="PANTHER" id="PTHR12137">
    <property type="entry name" value="CARBOHYDRATE SULFOTRANSFERASE"/>
    <property type="match status" value="1"/>
</dbReference>
<evidence type="ECO:0000256" key="2">
    <source>
        <dbReference type="ARBA" id="ARBA00022679"/>
    </source>
</evidence>
<evidence type="ECO:0000256" key="7">
    <source>
        <dbReference type="ARBA" id="ARBA00023180"/>
    </source>
</evidence>
<dbReference type="GO" id="GO:0016020">
    <property type="term" value="C:membrane"/>
    <property type="evidence" value="ECO:0007669"/>
    <property type="project" value="InterPro"/>
</dbReference>
<dbReference type="EMBL" id="CP012669">
    <property type="protein sequence ID" value="ALE17887.1"/>
    <property type="molecule type" value="Genomic_DNA"/>
</dbReference>
<reference evidence="8 9" key="1">
    <citation type="submission" date="2015-09" db="EMBL/GenBank/DDBJ databases">
        <title>Complete genome sequence of a benzo[a]pyrene-degrading bacterium Altererythrobacter epoxidivorans CGMCC 1.7731T.</title>
        <authorList>
            <person name="Li Z."/>
            <person name="Cheng H."/>
            <person name="Huo Y."/>
            <person name="Xu X."/>
        </authorList>
    </citation>
    <scope>NUCLEOTIDE SEQUENCE [LARGE SCALE GENOMIC DNA]</scope>
    <source>
        <strain evidence="8 9">CGMCC 1.7731</strain>
    </source>
</reference>
<evidence type="ECO:0000256" key="5">
    <source>
        <dbReference type="ARBA" id="ARBA00023034"/>
    </source>
</evidence>
<keyword evidence="9" id="KW-1185">Reference proteome</keyword>
<keyword evidence="3" id="KW-0812">Transmembrane</keyword>
<dbReference type="GO" id="GO:0016757">
    <property type="term" value="F:glycosyltransferase activity"/>
    <property type="evidence" value="ECO:0007669"/>
    <property type="project" value="UniProtKB-KW"/>
</dbReference>
<accession>A0A0M5KZ45</accession>
<dbReference type="GO" id="GO:0008146">
    <property type="term" value="F:sulfotransferase activity"/>
    <property type="evidence" value="ECO:0007669"/>
    <property type="project" value="InterPro"/>
</dbReference>
<evidence type="ECO:0000256" key="6">
    <source>
        <dbReference type="ARBA" id="ARBA00023136"/>
    </source>
</evidence>
<keyword evidence="8" id="KW-0328">Glycosyltransferase</keyword>
<dbReference type="InterPro" id="IPR018011">
    <property type="entry name" value="Carb_sulfotrans_8-10"/>
</dbReference>
<dbReference type="KEGG" id="aep:AMC99_02614"/>
<dbReference type="PANTHER" id="PTHR12137:SF54">
    <property type="entry name" value="CARBOHYDRATE SULFOTRANSFERASE"/>
    <property type="match status" value="1"/>
</dbReference>
<dbReference type="Gene3D" id="3.40.50.300">
    <property type="entry name" value="P-loop containing nucleotide triphosphate hydrolases"/>
    <property type="match status" value="1"/>
</dbReference>
<dbReference type="Proteomes" id="UP000057938">
    <property type="component" value="Chromosome"/>
</dbReference>
<keyword evidence="7" id="KW-0325">Glycoprotein</keyword>
<keyword evidence="4" id="KW-1133">Transmembrane helix</keyword>
<dbReference type="RefSeq" id="WP_061927096.1">
    <property type="nucleotide sequence ID" value="NZ_CP012669.1"/>
</dbReference>
<keyword evidence="5" id="KW-0333">Golgi apparatus</keyword>
<keyword evidence="6" id="KW-0472">Membrane</keyword>
<sequence length="252" mass="29107">MSRDLTAGEKLKAVLHECEMRPLPGLARTMLNRIAPDPFSREGTLPDGRKVIFIHVPKTGGTSHASALGLRYGHIPVTRYLTRDEGRFRSAYSFAFKRNPWRRLYSAFNYLRAAVGINNSPDVRWAEANLARYSSFEEFVHALEQPENAKPIMRYKHFRSQADWIAQPGSNRIEVDFLGRFENLAEETHTLSQRLGIEIELPHLRKPQAYREELRFTPRMNEIIARLYRRDIEILGYRAPDDAGIETVARGR</sequence>
<dbReference type="InterPro" id="IPR027417">
    <property type="entry name" value="P-loop_NTPase"/>
</dbReference>
<dbReference type="STRING" id="361183.AMC99_02614"/>
<proteinExistence type="predicted"/>
<evidence type="ECO:0000256" key="3">
    <source>
        <dbReference type="ARBA" id="ARBA00022692"/>
    </source>
</evidence>
<dbReference type="AlphaFoldDB" id="A0A0M5KZ45"/>